<evidence type="ECO:0000313" key="3">
    <source>
        <dbReference type="EMBL" id="PUX07675.1"/>
    </source>
</evidence>
<dbReference type="Pfam" id="PF24832">
    <property type="entry name" value="DUF7716"/>
    <property type="match status" value="1"/>
</dbReference>
<organism evidence="3 4">
    <name type="scientific">Cronobacter muytjensii</name>
    <dbReference type="NCBI Taxonomy" id="413501"/>
    <lineage>
        <taxon>Bacteria</taxon>
        <taxon>Pseudomonadati</taxon>
        <taxon>Pseudomonadota</taxon>
        <taxon>Gammaproteobacteria</taxon>
        <taxon>Enterobacterales</taxon>
        <taxon>Enterobacteriaceae</taxon>
        <taxon>Cronobacter</taxon>
    </lineage>
</organism>
<dbReference type="OrthoDB" id="2082227at2"/>
<name>A0A2T7AI92_9ENTR</name>
<dbReference type="RefSeq" id="WP_075194141.1">
    <property type="nucleotide sequence ID" value="NZ_MSAE01000060.1"/>
</dbReference>
<evidence type="ECO:0000313" key="2">
    <source>
        <dbReference type="EMBL" id="KAB0878133.1"/>
    </source>
</evidence>
<gene>
    <name evidence="3" type="ORF">AUN14_20530</name>
    <name evidence="2" type="ORF">FZI19_12270</name>
</gene>
<proteinExistence type="predicted"/>
<reference evidence="3 4" key="1">
    <citation type="submission" date="2016-12" db="EMBL/GenBank/DDBJ databases">
        <title>Analysis of the Molecular Diversity Among Cronobacter Species Isolated from Filth Flies Using a Pan Genomic DNA Microarray.</title>
        <authorList>
            <person name="Pava-Ripoll M."/>
            <person name="Tall B."/>
            <person name="Farber J."/>
            <person name="Fanning S."/>
            <person name="Lehner A."/>
            <person name="Stephan R."/>
            <person name="Pagotto F."/>
            <person name="Iverson C."/>
            <person name="Ziobro G."/>
            <person name="Miller A."/>
            <person name="Pearson R."/>
            <person name="Yan Q."/>
            <person name="Kim M."/>
            <person name="Jeong S."/>
            <person name="Park J."/>
            <person name="Jun S."/>
            <person name="Choi H."/>
            <person name="Chung T."/>
            <person name="Yoo Y."/>
            <person name="Park E."/>
            <person name="Hwang S."/>
            <person name="Lee B."/>
            <person name="Sathyamoorthy V."/>
            <person name="Carter L."/>
            <person name="Mammel M."/>
            <person name="Jackson S."/>
            <person name="Kothary M."/>
            <person name="Patel I."/>
            <person name="Grim C."/>
            <person name="Gopinath G."/>
            <person name="Gangiredla J."/>
            <person name="Chase H."/>
        </authorList>
    </citation>
    <scope>NUCLEOTIDE SEQUENCE [LARGE SCALE GENOMIC DNA]</scope>
    <source>
        <strain evidence="3 4">MOD1-Md1s</strain>
    </source>
</reference>
<reference evidence="2 5" key="2">
    <citation type="submission" date="2019-08" db="EMBL/GenBank/DDBJ databases">
        <title>Prevalence, distribution, and phylogeny of type two toxin-antitoxin genes possessed by Cronobacter species where C. sakazakii homologs follow sequence type lineages.</title>
        <authorList>
            <person name="Finkelstein S."/>
            <person name="Negrete F."/>
            <person name="Jang H."/>
            <person name="Gopinath G.R."/>
            <person name="Tall B.D."/>
        </authorList>
    </citation>
    <scope>NUCLEOTIDE SEQUENCE [LARGE SCALE GENOMIC DNA]</scope>
    <source>
        <strain evidence="2 5">MOD1_GK1257</strain>
    </source>
</reference>
<comment type="caution">
    <text evidence="3">The sequence shown here is derived from an EMBL/GenBank/DDBJ whole genome shotgun (WGS) entry which is preliminary data.</text>
</comment>
<feature type="domain" description="DUF7716" evidence="1">
    <location>
        <begin position="24"/>
        <end position="112"/>
    </location>
</feature>
<sequence length="112" mass="13042">MVNKDSKYSLSDIISYMKITDSRNDDFCLYGESDERLNANGNYYIADYPDVDDNDQEIYPEIVRTKKLHYLYSGEQFADVVDSVVEQKPSATLDDFVKALNFYSENDNFLDF</sequence>
<dbReference type="AlphaFoldDB" id="A0A2T7AI92"/>
<dbReference type="Proteomes" id="UP000469927">
    <property type="component" value="Unassembled WGS sequence"/>
</dbReference>
<accession>A0A2T7AI92</accession>
<dbReference type="EMBL" id="MSAE01000060">
    <property type="protein sequence ID" value="PUX07675.1"/>
    <property type="molecule type" value="Genomic_DNA"/>
</dbReference>
<dbReference type="InterPro" id="IPR056133">
    <property type="entry name" value="DUF7716"/>
</dbReference>
<keyword evidence="5" id="KW-1185">Reference proteome</keyword>
<evidence type="ECO:0000313" key="5">
    <source>
        <dbReference type="Proteomes" id="UP000469927"/>
    </source>
</evidence>
<evidence type="ECO:0000313" key="4">
    <source>
        <dbReference type="Proteomes" id="UP000244378"/>
    </source>
</evidence>
<evidence type="ECO:0000259" key="1">
    <source>
        <dbReference type="Pfam" id="PF24832"/>
    </source>
</evidence>
<dbReference type="Proteomes" id="UP000244378">
    <property type="component" value="Unassembled WGS sequence"/>
</dbReference>
<dbReference type="EMBL" id="WAGD01000033">
    <property type="protein sequence ID" value="KAB0878133.1"/>
    <property type="molecule type" value="Genomic_DNA"/>
</dbReference>
<protein>
    <recommendedName>
        <fullName evidence="1">DUF7716 domain-containing protein</fullName>
    </recommendedName>
</protein>